<dbReference type="PANTHER" id="PTHR10039">
    <property type="entry name" value="AMELOGENIN"/>
    <property type="match status" value="1"/>
</dbReference>
<dbReference type="InterPro" id="IPR054471">
    <property type="entry name" value="GPIID_WHD"/>
</dbReference>
<comment type="caution">
    <text evidence="6">The sequence shown here is derived from an EMBL/GenBank/DDBJ whole genome shotgun (WGS) entry which is preliminary data.</text>
</comment>
<keyword evidence="1" id="KW-0677">Repeat</keyword>
<feature type="coiled-coil region" evidence="3">
    <location>
        <begin position="25"/>
        <end position="52"/>
    </location>
</feature>
<dbReference type="Gene3D" id="3.40.50.300">
    <property type="entry name" value="P-loop containing nucleotide triphosphate hydrolases"/>
    <property type="match status" value="1"/>
</dbReference>
<dbReference type="SUPFAM" id="SSF48403">
    <property type="entry name" value="Ankyrin repeat"/>
    <property type="match status" value="1"/>
</dbReference>
<evidence type="ECO:0000259" key="5">
    <source>
        <dbReference type="Pfam" id="PF24883"/>
    </source>
</evidence>
<name>A0AA40AYR8_9PEZI</name>
<feature type="repeat" description="ANK" evidence="2">
    <location>
        <begin position="784"/>
        <end position="816"/>
    </location>
</feature>
<feature type="repeat" description="ANK" evidence="2">
    <location>
        <begin position="882"/>
        <end position="922"/>
    </location>
</feature>
<reference evidence="6" key="1">
    <citation type="submission" date="2023-06" db="EMBL/GenBank/DDBJ databases">
        <title>Genome-scale phylogeny and comparative genomics of the fungal order Sordariales.</title>
        <authorList>
            <consortium name="Lawrence Berkeley National Laboratory"/>
            <person name="Hensen N."/>
            <person name="Bonometti L."/>
            <person name="Westerberg I."/>
            <person name="Brannstrom I.O."/>
            <person name="Guillou S."/>
            <person name="Cros-Aarteil S."/>
            <person name="Calhoun S."/>
            <person name="Haridas S."/>
            <person name="Kuo A."/>
            <person name="Mondo S."/>
            <person name="Pangilinan J."/>
            <person name="Riley R."/>
            <person name="Labutti K."/>
            <person name="Andreopoulos B."/>
            <person name="Lipzen A."/>
            <person name="Chen C."/>
            <person name="Yanf M."/>
            <person name="Daum C."/>
            <person name="Ng V."/>
            <person name="Clum A."/>
            <person name="Steindorff A."/>
            <person name="Ohm R."/>
            <person name="Martin F."/>
            <person name="Silar P."/>
            <person name="Natvig D."/>
            <person name="Lalanne C."/>
            <person name="Gautier V."/>
            <person name="Ament-Velasquez S.L."/>
            <person name="Kruys A."/>
            <person name="Hutchinson M.I."/>
            <person name="Powell A.J."/>
            <person name="Barry K."/>
            <person name="Miller A.N."/>
            <person name="Grigoriev I.V."/>
            <person name="Debuchy R."/>
            <person name="Gladieux P."/>
            <person name="Thoren M.H."/>
            <person name="Johannesson H."/>
        </authorList>
    </citation>
    <scope>NUCLEOTIDE SEQUENCE</scope>
    <source>
        <strain evidence="6">SMH4607-1</strain>
    </source>
</reference>
<organism evidence="6 7">
    <name type="scientific">Lasiosphaeris hirsuta</name>
    <dbReference type="NCBI Taxonomy" id="260670"/>
    <lineage>
        <taxon>Eukaryota</taxon>
        <taxon>Fungi</taxon>
        <taxon>Dikarya</taxon>
        <taxon>Ascomycota</taxon>
        <taxon>Pezizomycotina</taxon>
        <taxon>Sordariomycetes</taxon>
        <taxon>Sordariomycetidae</taxon>
        <taxon>Sordariales</taxon>
        <taxon>Lasiosphaeriaceae</taxon>
        <taxon>Lasiosphaeris</taxon>
    </lineage>
</organism>
<feature type="domain" description="Nephrocystin 3-like N-terminal" evidence="5">
    <location>
        <begin position="210"/>
        <end position="384"/>
    </location>
</feature>
<dbReference type="SUPFAM" id="SSF52540">
    <property type="entry name" value="P-loop containing nucleoside triphosphate hydrolases"/>
    <property type="match status" value="1"/>
</dbReference>
<keyword evidence="2" id="KW-0040">ANK repeat</keyword>
<feature type="repeat" description="ANK" evidence="2">
    <location>
        <begin position="750"/>
        <end position="782"/>
    </location>
</feature>
<evidence type="ECO:0000313" key="7">
    <source>
        <dbReference type="Proteomes" id="UP001172102"/>
    </source>
</evidence>
<dbReference type="PRINTS" id="PR01415">
    <property type="entry name" value="ANKYRIN"/>
</dbReference>
<dbReference type="EMBL" id="JAUKUA010000002">
    <property type="protein sequence ID" value="KAK0724457.1"/>
    <property type="molecule type" value="Genomic_DNA"/>
</dbReference>
<dbReference type="InterPro" id="IPR036770">
    <property type="entry name" value="Ankyrin_rpt-contain_sf"/>
</dbReference>
<dbReference type="PANTHER" id="PTHR10039:SF15">
    <property type="entry name" value="NACHT DOMAIN-CONTAINING PROTEIN"/>
    <property type="match status" value="1"/>
</dbReference>
<evidence type="ECO:0000259" key="4">
    <source>
        <dbReference type="Pfam" id="PF22939"/>
    </source>
</evidence>
<evidence type="ECO:0000256" key="2">
    <source>
        <dbReference type="PROSITE-ProRule" id="PRU00023"/>
    </source>
</evidence>
<dbReference type="PROSITE" id="PS50088">
    <property type="entry name" value="ANK_REPEAT"/>
    <property type="match status" value="5"/>
</dbReference>
<keyword evidence="3" id="KW-0175">Coiled coil</keyword>
<dbReference type="PROSITE" id="PS50297">
    <property type="entry name" value="ANK_REP_REGION"/>
    <property type="match status" value="2"/>
</dbReference>
<keyword evidence="7" id="KW-1185">Reference proteome</keyword>
<feature type="domain" description="GPI inositol-deacylase winged helix" evidence="4">
    <location>
        <begin position="497"/>
        <end position="575"/>
    </location>
</feature>
<evidence type="ECO:0000256" key="1">
    <source>
        <dbReference type="ARBA" id="ARBA00022737"/>
    </source>
</evidence>
<dbReference type="Pfam" id="PF22939">
    <property type="entry name" value="WHD_GPIID"/>
    <property type="match status" value="1"/>
</dbReference>
<evidence type="ECO:0000256" key="3">
    <source>
        <dbReference type="SAM" id="Coils"/>
    </source>
</evidence>
<dbReference type="SMART" id="SM00248">
    <property type="entry name" value="ANK"/>
    <property type="match status" value="7"/>
</dbReference>
<protein>
    <submittedName>
        <fullName evidence="6">Uncharacterized protein</fullName>
    </submittedName>
</protein>
<dbReference type="InterPro" id="IPR002110">
    <property type="entry name" value="Ankyrin_rpt"/>
</dbReference>
<dbReference type="Gene3D" id="1.25.40.20">
    <property type="entry name" value="Ankyrin repeat-containing domain"/>
    <property type="match status" value="2"/>
</dbReference>
<dbReference type="Proteomes" id="UP001172102">
    <property type="component" value="Unassembled WGS sequence"/>
</dbReference>
<dbReference type="InterPro" id="IPR027417">
    <property type="entry name" value="P-loop_NTPase"/>
</dbReference>
<evidence type="ECO:0000313" key="6">
    <source>
        <dbReference type="EMBL" id="KAK0724457.1"/>
    </source>
</evidence>
<feature type="repeat" description="ANK" evidence="2">
    <location>
        <begin position="714"/>
        <end position="749"/>
    </location>
</feature>
<proteinExistence type="predicted"/>
<dbReference type="Pfam" id="PF24883">
    <property type="entry name" value="NPHP3_N"/>
    <property type="match status" value="1"/>
</dbReference>
<dbReference type="Pfam" id="PF12796">
    <property type="entry name" value="Ank_2"/>
    <property type="match status" value="2"/>
</dbReference>
<dbReference type="InterPro" id="IPR056884">
    <property type="entry name" value="NPHP3-like_N"/>
</dbReference>
<gene>
    <name evidence="6" type="ORF">B0H67DRAFT_640998</name>
</gene>
<feature type="repeat" description="ANK" evidence="2">
    <location>
        <begin position="850"/>
        <end position="882"/>
    </location>
</feature>
<sequence>MAEVFGLVASIAGFVQIAVELGKACKSHIDAVKDAEDLLRDVQRKAATLANVLEDMGKLGNTRLGKSKSLHGVLEPNGDLKACEDVVNRLKDLVDRRLKDINPSSPRRRAKMKAWARTWDSSWIKDVEKLSKEMDEYRVTINGALQMELNLAIPLGFSSNNHADDRLHPKRRSRESSQAASDWRAKIADWLAPKNHADDQRQYSSRRAKGTSRWILGSKQYQEWRENKARTLFCRGVPGAGKTFIAAAVIEHLDGEVRQSEGSKVGLIYLYFHYNDPESDHKAQSLLSNLLGQLTRTLPVASPSKPPGYVQSLYETHGRQGSISQPSLEDVSKAFQQVAGCYDYTFVVLDALDECRSHGEREKFLSQVLQMQSVMDLRVFATSRLGSEMPVDISRSVRIRATDEDIQVFLDGSMPELGSVVKKNEELAAEVRREITKKADGIFLLAQIYIKRLKGLSTATQIREELAGIRAGKDESETLQLAYGGLVERIDNLPSGNLAKKALMWAAFSTRALTVSELLHALAVAPKLSKLTVDDLPHINDVVQACCGLLEVNEKTQMTRLAHSTTREYLRNASLSHVWLQQADGDLAGGCISYICLEVFRRGPIQGINWYSRGELDSLLLNHPLLGYASSNWASHLSGAGKFRGHKYLEELCNSKENLLLSFQIHNIANRQSFSDGVSAVHIISSLGSPQILRCLSELESRDGKFDRGAMDKLGRTAMHYAAARTDGKAHEMIKELLSLRFDIDAVDGDGRTPLHVSARSGDTKSVGLLVENRADTEVMMGTWSATPLTEACCGGHVGVVEVLMAARANVNAKSDKFGTPLEAAILGVSEACVKALLANKRLKRSLPTEFGTALHDACYRGDPGIVKLLLDAGFDANEAGDRGTPLQVAISGDHDLGQARDASGVIQLLLDRGADINRRSDFGTALDTAEDLDNRDLGQMLMEKGAVKTSKTARRKITRNDSSQLAANIDPNEPQLLPEALRNRARQLLVAVMMDNDKLVRQHTETRIATFQKAIKAGKIGAVKTLAQLSMLEFEAMVDVAKLDIEQKAGNGKGRPRYSRLYNLVVIIAARSSHMMASLLGLALGIQRPRSQELSATLHGIDAASSKLEIMTSACVEILGDAIEFGDGDMVQMIAKYFMSSLRRVFLAGETGNQILEVLVNCRAQQLEVYFRDNDMEKAILLAEVGLELMTVVLNSREEDERMKLSLIKIWSLALRNAINNGYADYQQMEDFFWKNADTRLRHRFAEGVWQPYKRLGAAVIETLSGIIADRDICVALAYARSVAHDMDDALKHGGWLPLVDGILFRHLETEVWAGVEQIVRREDDAPQDLAGTSLWNVVGSILNIFHATVRYSFDDVTVRLEELMVRNLDQLRQHGRTVGGIACRQLLEYIPAWCEIDGTSLYCFRTWSALHLIAQATKDPEIEEAFRREMIGVFTRPSPELSVLEKRTKEVLSGSEPPGDGARMLAAIDQFQKAMGMEGLWDWTES</sequence>
<accession>A0AA40AYR8</accession>